<feature type="transmembrane region" description="Helical" evidence="1">
    <location>
        <begin position="131"/>
        <end position="151"/>
    </location>
</feature>
<accession>A0A4R6SGF3</accession>
<protein>
    <submittedName>
        <fullName evidence="2">Uncharacterized protein DUF4386</fullName>
    </submittedName>
</protein>
<keyword evidence="1" id="KW-0472">Membrane</keyword>
<dbReference type="Pfam" id="PF14329">
    <property type="entry name" value="DUF4386"/>
    <property type="match status" value="1"/>
</dbReference>
<gene>
    <name evidence="2" type="ORF">EV186_102297</name>
</gene>
<sequence>MLGVGSQIGVLWGALTEVIVALAGIGTAVVLYPVARRQSELAARGFVTVRVLEAAMTFVGVVALLSIVSLRHTATTGGADPAALVTTGHALVAVYNAEFLLGQSLMPPISGLLLGYVMYKSGLVPRLLPIIGLIGAPLLLASDLAIFFQLYAPISPIAVLAALPIAAWGFSLGAWMLFKGFKPSSPLMVASR</sequence>
<name>A0A4R6SGF3_LABRH</name>
<evidence type="ECO:0000313" key="3">
    <source>
        <dbReference type="Proteomes" id="UP000295444"/>
    </source>
</evidence>
<keyword evidence="1" id="KW-0812">Transmembrane</keyword>
<evidence type="ECO:0000256" key="1">
    <source>
        <dbReference type="SAM" id="Phobius"/>
    </source>
</evidence>
<comment type="caution">
    <text evidence="2">The sequence shown here is derived from an EMBL/GenBank/DDBJ whole genome shotgun (WGS) entry which is preliminary data.</text>
</comment>
<proteinExistence type="predicted"/>
<evidence type="ECO:0000313" key="2">
    <source>
        <dbReference type="EMBL" id="TDQ00436.1"/>
    </source>
</evidence>
<dbReference type="Proteomes" id="UP000295444">
    <property type="component" value="Unassembled WGS sequence"/>
</dbReference>
<feature type="transmembrane region" description="Helical" evidence="1">
    <location>
        <begin position="12"/>
        <end position="35"/>
    </location>
</feature>
<feature type="transmembrane region" description="Helical" evidence="1">
    <location>
        <begin position="47"/>
        <end position="68"/>
    </location>
</feature>
<dbReference type="RefSeq" id="WP_243753967.1">
    <property type="nucleotide sequence ID" value="NZ_SNXZ01000002.1"/>
</dbReference>
<dbReference type="AlphaFoldDB" id="A0A4R6SGF3"/>
<keyword evidence="3" id="KW-1185">Reference proteome</keyword>
<reference evidence="2 3" key="1">
    <citation type="submission" date="2019-03" db="EMBL/GenBank/DDBJ databases">
        <title>Genomic Encyclopedia of Type Strains, Phase IV (KMG-IV): sequencing the most valuable type-strain genomes for metagenomic binning, comparative biology and taxonomic classification.</title>
        <authorList>
            <person name="Goeker M."/>
        </authorList>
    </citation>
    <scope>NUCLEOTIDE SEQUENCE [LARGE SCALE GENOMIC DNA]</scope>
    <source>
        <strain evidence="2 3">DSM 45361</strain>
    </source>
</reference>
<dbReference type="EMBL" id="SNXZ01000002">
    <property type="protein sequence ID" value="TDQ00436.1"/>
    <property type="molecule type" value="Genomic_DNA"/>
</dbReference>
<feature type="transmembrane region" description="Helical" evidence="1">
    <location>
        <begin position="157"/>
        <end position="178"/>
    </location>
</feature>
<dbReference type="InterPro" id="IPR025495">
    <property type="entry name" value="DUF4386"/>
</dbReference>
<keyword evidence="1" id="KW-1133">Transmembrane helix</keyword>
<organism evidence="2 3">
    <name type="scientific">Labedaea rhizosphaerae</name>
    <dbReference type="NCBI Taxonomy" id="598644"/>
    <lineage>
        <taxon>Bacteria</taxon>
        <taxon>Bacillati</taxon>
        <taxon>Actinomycetota</taxon>
        <taxon>Actinomycetes</taxon>
        <taxon>Pseudonocardiales</taxon>
        <taxon>Pseudonocardiaceae</taxon>
        <taxon>Labedaea</taxon>
    </lineage>
</organism>